<accession>A0ABD2QBA2</accession>
<comment type="caution">
    <text evidence="1">The sequence shown here is derived from an EMBL/GenBank/DDBJ whole genome shotgun (WGS) entry which is preliminary data.</text>
</comment>
<dbReference type="Proteomes" id="UP001626550">
    <property type="component" value="Unassembled WGS sequence"/>
</dbReference>
<gene>
    <name evidence="1" type="ORF">Ciccas_004557</name>
</gene>
<dbReference type="EMBL" id="JBJKFK010000481">
    <property type="protein sequence ID" value="KAL3316788.1"/>
    <property type="molecule type" value="Genomic_DNA"/>
</dbReference>
<reference evidence="1 2" key="1">
    <citation type="submission" date="2024-11" db="EMBL/GenBank/DDBJ databases">
        <title>Adaptive evolution of stress response genes in parasites aligns with host niche diversity.</title>
        <authorList>
            <person name="Hahn C."/>
            <person name="Resl P."/>
        </authorList>
    </citation>
    <scope>NUCLEOTIDE SEQUENCE [LARGE SCALE GENOMIC DNA]</scope>
    <source>
        <strain evidence="1">EGGRZ-B1_66</strain>
        <tissue evidence="1">Body</tissue>
    </source>
</reference>
<dbReference type="InterPro" id="IPR050517">
    <property type="entry name" value="DDR_Repair_Kinase"/>
</dbReference>
<sequence length="1547" mass="176444">MNDIKALGQFLNDKLGLLPLLEYIFIDPNLRIEAGKVVLENFEDCVEEGQETQLKSMIDDIIAFLNKTNVEHVQERPNHKIRLLCLDILHKVPASDSMKNSAISILSLCFKLLEFENEEISIRCTKILLDFHKNYRLALNMSNDVYKFLIFAKRVYKEYQAQIDKIFISPNSFKTVTLENFDIETNLLDVFCIARIETNEFDENDEKKIYHLLPKACFSLRLMQELPVLIAFMHQVFKNNIQKEMNDLIPLLLDFINLQPSDEIRRHPRFSNVLFFEFMAAQTKTVSFLAYTTKNLPDLNEKHTPQLVEGMEKLLINIPPRITNIRKEFFVAARHILSVSEIRPKFLNVLEKFMDERILVGSGNVVRDILRPLAFSTMADLIHHIRTDLSLSTIANAIDLFGRNLFDITLPFSIRQMSLKLLLNIIDCIRQKASYVQKHRDNQVPINNSSSAKITTEFVGQLLDGSARRLLAHALAIFVRKCKMVIDTYLPTIESHCLLNPPPILKKLLGKPNLQTDVFPAQMTAVVDSPNLQFLTQAQKTLFAVSAIGVLGGAPIETTCPKDTSDNTTPWIFESFLDENATLQQSQQQMTYVDIRLMVKSLINGIRTAVNCLLLCPHVSAENDAETQSSRQLNQEETQLLSEYLVLSFRLIDIVQIVLRDGSLYHKSPQSLWKHPDEKNIFDHLVYTFAQLNNVSFHEIFSQNIHEFVECCVKAPSFITVAQNLSINPVHTSNLAHILLGYLVKRLDQIGDGSDRALIYTKLFKMVFNTVNLRNTENEFVIKQYLRRIVQGSMQLCLTDRDPTAYLTLLRTLFRSIGGGSHDKLYREFFPFLPEMLTSLNRLLRSPHRAFARDLLSELCVIVPVRLSSLMPHLNLLMEPLVYVLNCNTANQGLRTLELCVDNLPQDFLYQHLHCLKEDFIQILYNFFYSPLEIYHKTAFKVLGKLGRFNRADLNDILRLRLDPCLGESGPTFTFHLNESDKAISLPIQVAIRYFVYASLETLQDPSADLTTKKHTWAMLKATSLSHIKSQAGSPDHVYGLLTSPQFKTDILDRSNRHSCQCREKLDLNAVVTMKSFSGLLLLTKEEQQSIDSDGFVKEFVQFGAAVSLLEAAGMADSAKPLSHLLLDSFCYVIGHEDKGYTLSALECVKTLFQTQKDILQELLSGEDLEELICDLPLYKHLAFTLEEMLYHNSWFVKWGACALLRFLFKFLSDAWFVAHFKKIFWGLLNAIHELTSQMSQGSLDFACECCQLLVSRLHQSDRNLTDFLLIELLSGMNSFVNTPEIRKQCRGLVRLVLKQGDHQLSLQSIKQSRLSELLVYTHEPLQSAADSARIKDLPLMVQHCVLEAYHFLGPGSDGLNLIKLDDSFELDRNFLADLQELLKKPDYGRIINLPGLQNNVLSGAAVQQANSKKTAAATPLPPPATKFEVTYLGSMELCTVACQILSSTHYLKDSVEDNFLALFNAIWLSAEPAFHEVAFASLSHFLQHVTLDHICVKACIKPVVLFLKSTDTKFTRIDMQKMCYTIKLFPQHFSSKFTQLIMVRHL</sequence>
<name>A0ABD2QBA2_9PLAT</name>
<dbReference type="Pfam" id="PF20175">
    <property type="entry name" value="Tra1_central"/>
    <property type="match status" value="1"/>
</dbReference>
<dbReference type="SUPFAM" id="SSF48371">
    <property type="entry name" value="ARM repeat"/>
    <property type="match status" value="2"/>
</dbReference>
<evidence type="ECO:0008006" key="3">
    <source>
        <dbReference type="Google" id="ProtNLM"/>
    </source>
</evidence>
<proteinExistence type="predicted"/>
<dbReference type="PANTHER" id="PTHR11139">
    <property type="entry name" value="ATAXIA TELANGIECTASIA MUTATED ATM -RELATED"/>
    <property type="match status" value="1"/>
</dbReference>
<organism evidence="1 2">
    <name type="scientific">Cichlidogyrus casuarinus</name>
    <dbReference type="NCBI Taxonomy" id="1844966"/>
    <lineage>
        <taxon>Eukaryota</taxon>
        <taxon>Metazoa</taxon>
        <taxon>Spiralia</taxon>
        <taxon>Lophotrochozoa</taxon>
        <taxon>Platyhelminthes</taxon>
        <taxon>Monogenea</taxon>
        <taxon>Monopisthocotylea</taxon>
        <taxon>Dactylogyridea</taxon>
        <taxon>Ancyrocephalidae</taxon>
        <taxon>Cichlidogyrus</taxon>
    </lineage>
</organism>
<protein>
    <recommendedName>
        <fullName evidence="3">Transformation/transcription domain-associated protein</fullName>
    </recommendedName>
</protein>
<keyword evidence="2" id="KW-1185">Reference proteome</keyword>
<evidence type="ECO:0000313" key="1">
    <source>
        <dbReference type="EMBL" id="KAL3316788.1"/>
    </source>
</evidence>
<dbReference type="PANTHER" id="PTHR11139:SF1">
    <property type="entry name" value="TRANSFORMATION_TRANSCRIPTION DOMAIN-ASSOCIATED PROTEIN"/>
    <property type="match status" value="1"/>
</dbReference>
<dbReference type="InterPro" id="IPR016024">
    <property type="entry name" value="ARM-type_fold"/>
</dbReference>
<dbReference type="InterPro" id="IPR046807">
    <property type="entry name" value="Tra1_central"/>
</dbReference>
<evidence type="ECO:0000313" key="2">
    <source>
        <dbReference type="Proteomes" id="UP001626550"/>
    </source>
</evidence>